<sequence length="406" mass="44603">MIGGNKFGEVKLAPPDPILGMSVAFRNDPSPDKVDMGVGAYRTNEAKPLIFQAVREAERRILDDPTINKEYLPIEGLDSFNRLARDLILGSDCPATAEGRVVTLQTLSGTGSLRIGAECCKAFLNPPCAYVSRPTWGNHNTIFEKAGMQVKSYAYWKESTRGLDLEGMLADLAEAPAGSVVILHACAHNPTGVDPSPAQWDQIADFLATKDVTLYFDSAYQGFATGDLDNDAYAIRSFIRRGFQCFVSQSFAKNTGLYGERIGALHIVTANRETSEKVLSQAKIIVRASYSNPPKHGALIVSRILSDPALKESWINELKDVSKRIIDMRHKLVEELTALAVPGDWSHVITQIGMFSFTGLTPAQCENMINKWHCYMLKNGRISMTGINTSNVAYVARAIKDSVENH</sequence>
<protein>
    <recommendedName>
        <fullName evidence="8">Aspartate aminotransferase</fullName>
        <ecNumber evidence="8">2.6.1.1</ecNumber>
    </recommendedName>
</protein>
<dbReference type="InterPro" id="IPR015422">
    <property type="entry name" value="PyrdxlP-dep_Trfase_small"/>
</dbReference>
<dbReference type="PROSITE" id="PS00105">
    <property type="entry name" value="AA_TRANSFER_CLASS_1"/>
    <property type="match status" value="1"/>
</dbReference>
<comment type="cofactor">
    <cofactor evidence="1">
        <name>pyridoxal 5'-phosphate</name>
        <dbReference type="ChEBI" id="CHEBI:597326"/>
    </cofactor>
</comment>
<dbReference type="EMBL" id="MPUH01001087">
    <property type="protein sequence ID" value="OMJ70441.1"/>
    <property type="molecule type" value="Genomic_DNA"/>
</dbReference>
<dbReference type="PANTHER" id="PTHR11879:SF22">
    <property type="entry name" value="ASPARTATE AMINOTRANSFERASE, MITOCHONDRIAL"/>
    <property type="match status" value="1"/>
</dbReference>
<reference evidence="10 11" key="1">
    <citation type="submission" date="2016-11" db="EMBL/GenBank/DDBJ databases">
        <title>The macronuclear genome of Stentor coeruleus: a giant cell with tiny introns.</title>
        <authorList>
            <person name="Slabodnick M."/>
            <person name="Ruby J.G."/>
            <person name="Reiff S.B."/>
            <person name="Swart E.C."/>
            <person name="Gosai S."/>
            <person name="Prabakaran S."/>
            <person name="Witkowska E."/>
            <person name="Larue G.E."/>
            <person name="Fisher S."/>
            <person name="Freeman R.M."/>
            <person name="Gunawardena J."/>
            <person name="Chu W."/>
            <person name="Stover N.A."/>
            <person name="Gregory B.D."/>
            <person name="Nowacki M."/>
            <person name="Derisi J."/>
            <person name="Roy S.W."/>
            <person name="Marshall W.F."/>
            <person name="Sood P."/>
        </authorList>
    </citation>
    <scope>NUCLEOTIDE SEQUENCE [LARGE SCALE GENOMIC DNA]</scope>
    <source>
        <strain evidence="10">WM001</strain>
    </source>
</reference>
<evidence type="ECO:0000313" key="11">
    <source>
        <dbReference type="Proteomes" id="UP000187209"/>
    </source>
</evidence>
<keyword evidence="4 8" id="KW-0032">Aminotransferase</keyword>
<gene>
    <name evidence="10" type="ORF">SteCoe_31580</name>
</gene>
<evidence type="ECO:0000256" key="2">
    <source>
        <dbReference type="ARBA" id="ARBA00007441"/>
    </source>
</evidence>
<dbReference type="CDD" id="cd00609">
    <property type="entry name" value="AAT_like"/>
    <property type="match status" value="1"/>
</dbReference>
<evidence type="ECO:0000256" key="4">
    <source>
        <dbReference type="ARBA" id="ARBA00022576"/>
    </source>
</evidence>
<accession>A0A1R2B0Z9</accession>
<dbReference type="Gene3D" id="3.40.640.10">
    <property type="entry name" value="Type I PLP-dependent aspartate aminotransferase-like (Major domain)"/>
    <property type="match status" value="1"/>
</dbReference>
<dbReference type="AlphaFoldDB" id="A0A1R2B0Z9"/>
<comment type="catalytic activity">
    <reaction evidence="7 8">
        <text>L-aspartate + 2-oxoglutarate = oxaloacetate + L-glutamate</text>
        <dbReference type="Rhea" id="RHEA:21824"/>
        <dbReference type="ChEBI" id="CHEBI:16452"/>
        <dbReference type="ChEBI" id="CHEBI:16810"/>
        <dbReference type="ChEBI" id="CHEBI:29985"/>
        <dbReference type="ChEBI" id="CHEBI:29991"/>
        <dbReference type="EC" id="2.6.1.1"/>
    </reaction>
</comment>
<evidence type="ECO:0000256" key="5">
    <source>
        <dbReference type="ARBA" id="ARBA00022679"/>
    </source>
</evidence>
<dbReference type="InterPro" id="IPR015424">
    <property type="entry name" value="PyrdxlP-dep_Trfase"/>
</dbReference>
<comment type="miscellaneous">
    <text evidence="8">In eukaryotes there are cytoplasmic, mitochondrial and chloroplastic isozymes.</text>
</comment>
<feature type="domain" description="Aminotransferase class I/classII large" evidence="9">
    <location>
        <begin position="32"/>
        <end position="399"/>
    </location>
</feature>
<dbReference type="GO" id="GO:0004069">
    <property type="term" value="F:L-aspartate:2-oxoglutarate aminotransferase activity"/>
    <property type="evidence" value="ECO:0007669"/>
    <property type="project" value="UniProtKB-EC"/>
</dbReference>
<dbReference type="Gene3D" id="3.90.1150.10">
    <property type="entry name" value="Aspartate Aminotransferase, domain 1"/>
    <property type="match status" value="1"/>
</dbReference>
<evidence type="ECO:0000256" key="8">
    <source>
        <dbReference type="RuleBase" id="RU000480"/>
    </source>
</evidence>
<dbReference type="EC" id="2.6.1.1" evidence="8"/>
<dbReference type="SUPFAM" id="SSF53383">
    <property type="entry name" value="PLP-dependent transferases"/>
    <property type="match status" value="1"/>
</dbReference>
<dbReference type="FunFam" id="3.90.1150.10:FF:000001">
    <property type="entry name" value="Aspartate aminotransferase"/>
    <property type="match status" value="1"/>
</dbReference>
<evidence type="ECO:0000256" key="3">
    <source>
        <dbReference type="ARBA" id="ARBA00011738"/>
    </source>
</evidence>
<dbReference type="FunFam" id="3.40.640.10:FF:000066">
    <property type="entry name" value="Aspartate aminotransferase"/>
    <property type="match status" value="1"/>
</dbReference>
<dbReference type="Pfam" id="PF00155">
    <property type="entry name" value="Aminotran_1_2"/>
    <property type="match status" value="1"/>
</dbReference>
<organism evidence="10 11">
    <name type="scientific">Stentor coeruleus</name>
    <dbReference type="NCBI Taxonomy" id="5963"/>
    <lineage>
        <taxon>Eukaryota</taxon>
        <taxon>Sar</taxon>
        <taxon>Alveolata</taxon>
        <taxon>Ciliophora</taxon>
        <taxon>Postciliodesmatophora</taxon>
        <taxon>Heterotrichea</taxon>
        <taxon>Heterotrichida</taxon>
        <taxon>Stentoridae</taxon>
        <taxon>Stentor</taxon>
    </lineage>
</organism>
<comment type="similarity">
    <text evidence="2">Belongs to the class-I pyridoxal-phosphate-dependent aminotransferase family.</text>
</comment>
<dbReference type="InterPro" id="IPR015421">
    <property type="entry name" value="PyrdxlP-dep_Trfase_major"/>
</dbReference>
<keyword evidence="11" id="KW-1185">Reference proteome</keyword>
<keyword evidence="5 8" id="KW-0808">Transferase</keyword>
<name>A0A1R2B0Z9_9CILI</name>
<evidence type="ECO:0000256" key="6">
    <source>
        <dbReference type="ARBA" id="ARBA00022898"/>
    </source>
</evidence>
<dbReference type="NCBIfam" id="NF006719">
    <property type="entry name" value="PRK09257.1"/>
    <property type="match status" value="1"/>
</dbReference>
<dbReference type="InterPro" id="IPR004838">
    <property type="entry name" value="NHTrfase_class1_PyrdxlP-BS"/>
</dbReference>
<dbReference type="InterPro" id="IPR004839">
    <property type="entry name" value="Aminotransferase_I/II_large"/>
</dbReference>
<dbReference type="GO" id="GO:0030170">
    <property type="term" value="F:pyridoxal phosphate binding"/>
    <property type="evidence" value="ECO:0007669"/>
    <property type="project" value="InterPro"/>
</dbReference>
<comment type="subunit">
    <text evidence="3 8">Homodimer.</text>
</comment>
<evidence type="ECO:0000256" key="1">
    <source>
        <dbReference type="ARBA" id="ARBA00001933"/>
    </source>
</evidence>
<keyword evidence="6" id="KW-0663">Pyridoxal phosphate</keyword>
<comment type="caution">
    <text evidence="10">The sequence shown here is derived from an EMBL/GenBank/DDBJ whole genome shotgun (WGS) entry which is preliminary data.</text>
</comment>
<dbReference type="Proteomes" id="UP000187209">
    <property type="component" value="Unassembled WGS sequence"/>
</dbReference>
<dbReference type="InterPro" id="IPR000796">
    <property type="entry name" value="Asp_trans"/>
</dbReference>
<evidence type="ECO:0000259" key="9">
    <source>
        <dbReference type="Pfam" id="PF00155"/>
    </source>
</evidence>
<proteinExistence type="inferred from homology"/>
<evidence type="ECO:0000256" key="7">
    <source>
        <dbReference type="ARBA" id="ARBA00049185"/>
    </source>
</evidence>
<dbReference type="PRINTS" id="PR00799">
    <property type="entry name" value="TRANSAMINASE"/>
</dbReference>
<dbReference type="PANTHER" id="PTHR11879">
    <property type="entry name" value="ASPARTATE AMINOTRANSFERASE"/>
    <property type="match status" value="1"/>
</dbReference>
<dbReference type="GO" id="GO:0006520">
    <property type="term" value="P:amino acid metabolic process"/>
    <property type="evidence" value="ECO:0007669"/>
    <property type="project" value="InterPro"/>
</dbReference>
<dbReference type="OrthoDB" id="6752799at2759"/>
<evidence type="ECO:0000313" key="10">
    <source>
        <dbReference type="EMBL" id="OMJ70441.1"/>
    </source>
</evidence>